<dbReference type="EC" id="1.14.12.17" evidence="4"/>
<keyword evidence="15" id="KW-1185">Reference proteome</keyword>
<evidence type="ECO:0000256" key="11">
    <source>
        <dbReference type="RuleBase" id="RU000356"/>
    </source>
</evidence>
<dbReference type="GO" id="GO:0005344">
    <property type="term" value="F:oxygen carrier activity"/>
    <property type="evidence" value="ECO:0007669"/>
    <property type="project" value="UniProtKB-KW"/>
</dbReference>
<dbReference type="PROSITE" id="PS01033">
    <property type="entry name" value="GLOBIN"/>
    <property type="match status" value="1"/>
</dbReference>
<name>A0A9X4M2K0_9ACTN</name>
<gene>
    <name evidence="14" type="ORF">NVS88_14035</name>
</gene>
<feature type="domain" description="Globin" evidence="12">
    <location>
        <begin position="1"/>
        <end position="137"/>
    </location>
</feature>
<keyword evidence="5" id="KW-0001">2Fe-2S</keyword>
<dbReference type="Pfam" id="PF00970">
    <property type="entry name" value="FAD_binding_6"/>
    <property type="match status" value="1"/>
</dbReference>
<dbReference type="Gene3D" id="1.10.490.10">
    <property type="entry name" value="Globins"/>
    <property type="match status" value="1"/>
</dbReference>
<dbReference type="Pfam" id="PF00175">
    <property type="entry name" value="NAD_binding_1"/>
    <property type="match status" value="1"/>
</dbReference>
<dbReference type="Gene3D" id="3.40.50.80">
    <property type="entry name" value="Nucleotide-binding domain of ferredoxin-NADP reductase (FNR) module"/>
    <property type="match status" value="1"/>
</dbReference>
<dbReference type="PANTHER" id="PTHR47354">
    <property type="entry name" value="NADH OXIDOREDUCTASE HCR"/>
    <property type="match status" value="1"/>
</dbReference>
<keyword evidence="11" id="KW-0813">Transport</keyword>
<dbReference type="GO" id="GO:0051537">
    <property type="term" value="F:2 iron, 2 sulfur cluster binding"/>
    <property type="evidence" value="ECO:0007669"/>
    <property type="project" value="UniProtKB-KW"/>
</dbReference>
<evidence type="ECO:0000313" key="14">
    <source>
        <dbReference type="EMBL" id="MDG3015677.1"/>
    </source>
</evidence>
<evidence type="ECO:0000313" key="15">
    <source>
        <dbReference type="Proteomes" id="UP001152755"/>
    </source>
</evidence>
<dbReference type="CDD" id="cd06187">
    <property type="entry name" value="O2ase_reductase_like"/>
    <property type="match status" value="1"/>
</dbReference>
<keyword evidence="11" id="KW-0479">Metal-binding</keyword>
<evidence type="ECO:0000256" key="4">
    <source>
        <dbReference type="ARBA" id="ARBA00012229"/>
    </source>
</evidence>
<organism evidence="14 15">
    <name type="scientific">Speluncibacter jeojiensis</name>
    <dbReference type="NCBI Taxonomy" id="2710754"/>
    <lineage>
        <taxon>Bacteria</taxon>
        <taxon>Bacillati</taxon>
        <taxon>Actinomycetota</taxon>
        <taxon>Actinomycetes</taxon>
        <taxon>Mycobacteriales</taxon>
        <taxon>Speluncibacteraceae</taxon>
        <taxon>Speluncibacter</taxon>
    </lineage>
</organism>
<dbReference type="GO" id="GO:0008941">
    <property type="term" value="F:nitric oxide dioxygenase NAD(P)H activity"/>
    <property type="evidence" value="ECO:0007669"/>
    <property type="project" value="UniProtKB-EC"/>
</dbReference>
<evidence type="ECO:0000259" key="13">
    <source>
        <dbReference type="PROSITE" id="PS51384"/>
    </source>
</evidence>
<dbReference type="PRINTS" id="PR00371">
    <property type="entry name" value="FPNCR"/>
</dbReference>
<dbReference type="InterPro" id="IPR050415">
    <property type="entry name" value="MRET"/>
</dbReference>
<dbReference type="GO" id="GO:0019825">
    <property type="term" value="F:oxygen binding"/>
    <property type="evidence" value="ECO:0007669"/>
    <property type="project" value="InterPro"/>
</dbReference>
<dbReference type="EMBL" id="JANRHA010000009">
    <property type="protein sequence ID" value="MDG3015677.1"/>
    <property type="molecule type" value="Genomic_DNA"/>
</dbReference>
<keyword evidence="8" id="KW-0520">NAD</keyword>
<dbReference type="InterPro" id="IPR017938">
    <property type="entry name" value="Riboflavin_synthase-like_b-brl"/>
</dbReference>
<dbReference type="PRINTS" id="PR00410">
    <property type="entry name" value="PHEHYDRXLASE"/>
</dbReference>
<comment type="catalytic activity">
    <reaction evidence="9">
        <text>2 nitric oxide + NADH + 2 O2 = 2 nitrate + NAD(+) + H(+)</text>
        <dbReference type="Rhea" id="RHEA:19469"/>
        <dbReference type="ChEBI" id="CHEBI:15378"/>
        <dbReference type="ChEBI" id="CHEBI:15379"/>
        <dbReference type="ChEBI" id="CHEBI:16480"/>
        <dbReference type="ChEBI" id="CHEBI:17632"/>
        <dbReference type="ChEBI" id="CHEBI:57540"/>
        <dbReference type="ChEBI" id="CHEBI:57945"/>
        <dbReference type="EC" id="1.14.12.17"/>
    </reaction>
</comment>
<dbReference type="RefSeq" id="WP_332520168.1">
    <property type="nucleotide sequence ID" value="NZ_JANRHA010000009.1"/>
</dbReference>
<evidence type="ECO:0000256" key="7">
    <source>
        <dbReference type="ARBA" id="ARBA00023014"/>
    </source>
</evidence>
<evidence type="ECO:0000259" key="12">
    <source>
        <dbReference type="PROSITE" id="PS01033"/>
    </source>
</evidence>
<evidence type="ECO:0000256" key="5">
    <source>
        <dbReference type="ARBA" id="ARBA00022714"/>
    </source>
</evidence>
<dbReference type="InterPro" id="IPR009050">
    <property type="entry name" value="Globin-like_sf"/>
</dbReference>
<comment type="cofactor">
    <cofactor evidence="1">
        <name>heme b</name>
        <dbReference type="ChEBI" id="CHEBI:60344"/>
    </cofactor>
</comment>
<keyword evidence="7" id="KW-0411">Iron-sulfur</keyword>
<accession>A0A9X4M2K0</accession>
<evidence type="ECO:0000256" key="8">
    <source>
        <dbReference type="ARBA" id="ARBA00023027"/>
    </source>
</evidence>
<keyword evidence="11" id="KW-0349">Heme</keyword>
<evidence type="ECO:0000256" key="9">
    <source>
        <dbReference type="ARBA" id="ARBA00048649"/>
    </source>
</evidence>
<protein>
    <recommendedName>
        <fullName evidence="4">nitric oxide dioxygenase</fullName>
        <ecNumber evidence="4">1.14.12.17</ecNumber>
    </recommendedName>
</protein>
<dbReference type="Gene3D" id="2.40.30.10">
    <property type="entry name" value="Translation factors"/>
    <property type="match status" value="1"/>
</dbReference>
<dbReference type="SUPFAM" id="SSF52343">
    <property type="entry name" value="Ferredoxin reductase-like, C-terminal NADP-linked domain"/>
    <property type="match status" value="1"/>
</dbReference>
<comment type="cofactor">
    <cofactor evidence="2">
        <name>FAD</name>
        <dbReference type="ChEBI" id="CHEBI:57692"/>
    </cofactor>
</comment>
<proteinExistence type="inferred from homology"/>
<dbReference type="Pfam" id="PF00042">
    <property type="entry name" value="Globin"/>
    <property type="match status" value="1"/>
</dbReference>
<evidence type="ECO:0000256" key="1">
    <source>
        <dbReference type="ARBA" id="ARBA00001970"/>
    </source>
</evidence>
<comment type="catalytic activity">
    <reaction evidence="10">
        <text>2 nitric oxide + NADPH + 2 O2 = 2 nitrate + NADP(+) + H(+)</text>
        <dbReference type="Rhea" id="RHEA:19465"/>
        <dbReference type="ChEBI" id="CHEBI:15378"/>
        <dbReference type="ChEBI" id="CHEBI:15379"/>
        <dbReference type="ChEBI" id="CHEBI:16480"/>
        <dbReference type="ChEBI" id="CHEBI:17632"/>
        <dbReference type="ChEBI" id="CHEBI:57783"/>
        <dbReference type="ChEBI" id="CHEBI:58349"/>
        <dbReference type="EC" id="1.14.12.17"/>
    </reaction>
</comment>
<dbReference type="GO" id="GO:0020037">
    <property type="term" value="F:heme binding"/>
    <property type="evidence" value="ECO:0007669"/>
    <property type="project" value="InterPro"/>
</dbReference>
<feature type="domain" description="FAD-binding FR-type" evidence="13">
    <location>
        <begin position="144"/>
        <end position="244"/>
    </location>
</feature>
<keyword evidence="6" id="KW-0521">NADP</keyword>
<dbReference type="InterPro" id="IPR012292">
    <property type="entry name" value="Globin/Proto"/>
</dbReference>
<evidence type="ECO:0000256" key="6">
    <source>
        <dbReference type="ARBA" id="ARBA00022857"/>
    </source>
</evidence>
<evidence type="ECO:0000256" key="2">
    <source>
        <dbReference type="ARBA" id="ARBA00001974"/>
    </source>
</evidence>
<reference evidence="14" key="1">
    <citation type="submission" date="2022-08" db="EMBL/GenBank/DDBJ databases">
        <title>Genome analysis of Corynebacteriales strain.</title>
        <authorList>
            <person name="Lee S.D."/>
        </authorList>
    </citation>
    <scope>NUCLEOTIDE SEQUENCE</scope>
    <source>
        <strain evidence="14">D3-21</strain>
    </source>
</reference>
<keyword evidence="11" id="KW-0408">Iron</keyword>
<dbReference type="InterPro" id="IPR001433">
    <property type="entry name" value="OxRdtase_FAD/NAD-bd"/>
</dbReference>
<dbReference type="CDD" id="cd19753">
    <property type="entry name" value="Mb-like_oxidoreductase"/>
    <property type="match status" value="1"/>
</dbReference>
<keyword evidence="11" id="KW-0561">Oxygen transport</keyword>
<dbReference type="Proteomes" id="UP001152755">
    <property type="component" value="Unassembled WGS sequence"/>
</dbReference>
<comment type="caution">
    <text evidence="14">The sequence shown here is derived from an EMBL/GenBank/DDBJ whole genome shotgun (WGS) entry which is preliminary data.</text>
</comment>
<comment type="similarity">
    <text evidence="11">Belongs to the globin family.</text>
</comment>
<dbReference type="InterPro" id="IPR000971">
    <property type="entry name" value="Globin"/>
</dbReference>
<dbReference type="AlphaFoldDB" id="A0A9X4M2K0"/>
<dbReference type="SUPFAM" id="SSF63380">
    <property type="entry name" value="Riboflavin synthase domain-like"/>
    <property type="match status" value="1"/>
</dbReference>
<dbReference type="InterPro" id="IPR001709">
    <property type="entry name" value="Flavoprot_Pyr_Nucl_cyt_Rdtase"/>
</dbReference>
<dbReference type="SUPFAM" id="SSF46458">
    <property type="entry name" value="Globin-like"/>
    <property type="match status" value="1"/>
</dbReference>
<dbReference type="InterPro" id="IPR008333">
    <property type="entry name" value="Cbr1-like_FAD-bd_dom"/>
</dbReference>
<dbReference type="PANTHER" id="PTHR47354:SF5">
    <property type="entry name" value="PROTEIN RFBI"/>
    <property type="match status" value="1"/>
</dbReference>
<sequence length="387" mass="43568">MAQHSSSPLLQLLSRLEAHSDQFTALFYNRLFAIDPPTRELFPVAMARQRTMLFRVLAHVIETIDYELELEELVTFLAQLGRDHRKYGVLPSHYESFGIALLWAMRTQLGPQWTPAMEAAAAQVVELTTVVMRSAAETEAQRLPAWWSATVVEHHRKTRDLAVVRVESDVPIPYQPGQYFSVEVPQYPRIWRFYSAAIPPNNLGQMEFHIRAVPGGSVSQAMVSSARYGDRWRIGAPHGAMEVDRTGGRDVVMVAGGTGLAPLRALIMDMCRFGENPRVHLFYGTRYPGELYDLDTLWELMRTNPWLSVTPVSEFDEDPWSLGKTADSSPFGLYLRQTGTLADVVCSYGRWSDRQILVCGSAAMVEATVEQMVANGTPRENIQHDPI</sequence>
<evidence type="ECO:0000256" key="10">
    <source>
        <dbReference type="ARBA" id="ARBA00049433"/>
    </source>
</evidence>
<evidence type="ECO:0000256" key="3">
    <source>
        <dbReference type="ARBA" id="ARBA00006401"/>
    </source>
</evidence>
<comment type="similarity">
    <text evidence="3">In the C-terminal section; belongs to the flavoprotein pyridine nucleotide cytochrome reductase family.</text>
</comment>
<dbReference type="InterPro" id="IPR017927">
    <property type="entry name" value="FAD-bd_FR_type"/>
</dbReference>
<dbReference type="PROSITE" id="PS51384">
    <property type="entry name" value="FAD_FR"/>
    <property type="match status" value="1"/>
</dbReference>
<dbReference type="InterPro" id="IPR039261">
    <property type="entry name" value="FNR_nucleotide-bd"/>
</dbReference>